<accession>A0A4Z2H8R4</accession>
<name>A0A4Z2H8R4_9TELE</name>
<comment type="caution">
    <text evidence="1">The sequence shown here is derived from an EMBL/GenBank/DDBJ whole genome shotgun (WGS) entry which is preliminary data.</text>
</comment>
<sequence>MSNTQFALYAQQRVNRNQANFGQDKEHIAPEKPNGLRQPRAQLEACRPLRGQRVPEQLGPVVDSRFGIARCNALPPTVQPEPVTLHQQGARPVQLGLTAIEEPEESPQEKQTITLKNFAAQLKTLSMAIHTSQVEIQGWEQLDIVHKKSQQFNSEKNATMRECDALKKQLIMKGARSAAEVTFSGNRIHFFDDFSPAVEKKRREFLEAKTSLRDLGIRYQMLYPAVLRVTDDGGVRHFRSADEAQRFVEETKKAQK</sequence>
<dbReference type="Gene3D" id="3.30.250.20">
    <property type="entry name" value="L1 transposable element, C-terminal domain"/>
    <property type="match status" value="1"/>
</dbReference>
<dbReference type="PANTHER" id="PTHR11505">
    <property type="entry name" value="L1 TRANSPOSABLE ELEMENT-RELATED"/>
    <property type="match status" value="1"/>
</dbReference>
<dbReference type="AlphaFoldDB" id="A0A4Z2H8R4"/>
<protein>
    <submittedName>
        <fullName evidence="1">LINE-1 retrotransposable element ORF1 protein</fullName>
    </submittedName>
</protein>
<organism evidence="1 2">
    <name type="scientific">Liparis tanakae</name>
    <name type="common">Tanaka's snailfish</name>
    <dbReference type="NCBI Taxonomy" id="230148"/>
    <lineage>
        <taxon>Eukaryota</taxon>
        <taxon>Metazoa</taxon>
        <taxon>Chordata</taxon>
        <taxon>Craniata</taxon>
        <taxon>Vertebrata</taxon>
        <taxon>Euteleostomi</taxon>
        <taxon>Actinopterygii</taxon>
        <taxon>Neopterygii</taxon>
        <taxon>Teleostei</taxon>
        <taxon>Neoteleostei</taxon>
        <taxon>Acanthomorphata</taxon>
        <taxon>Eupercaria</taxon>
        <taxon>Perciformes</taxon>
        <taxon>Cottioidei</taxon>
        <taxon>Cottales</taxon>
        <taxon>Liparidae</taxon>
        <taxon>Liparis</taxon>
    </lineage>
</organism>
<dbReference type="EMBL" id="SRLO01000312">
    <property type="protein sequence ID" value="TNN61645.1"/>
    <property type="molecule type" value="Genomic_DNA"/>
</dbReference>
<evidence type="ECO:0000313" key="1">
    <source>
        <dbReference type="EMBL" id="TNN61645.1"/>
    </source>
</evidence>
<keyword evidence="2" id="KW-1185">Reference proteome</keyword>
<proteinExistence type="predicted"/>
<gene>
    <name evidence="1" type="ORF">EYF80_028150</name>
</gene>
<dbReference type="InterPro" id="IPR042566">
    <property type="entry name" value="L1_C"/>
</dbReference>
<dbReference type="Proteomes" id="UP000314294">
    <property type="component" value="Unassembled WGS sequence"/>
</dbReference>
<evidence type="ECO:0000313" key="2">
    <source>
        <dbReference type="Proteomes" id="UP000314294"/>
    </source>
</evidence>
<dbReference type="OrthoDB" id="10059413at2759"/>
<reference evidence="1 2" key="1">
    <citation type="submission" date="2019-03" db="EMBL/GenBank/DDBJ databases">
        <title>First draft genome of Liparis tanakae, snailfish: a comprehensive survey of snailfish specific genes.</title>
        <authorList>
            <person name="Kim W."/>
            <person name="Song I."/>
            <person name="Jeong J.-H."/>
            <person name="Kim D."/>
            <person name="Kim S."/>
            <person name="Ryu S."/>
            <person name="Song J.Y."/>
            <person name="Lee S.K."/>
        </authorList>
    </citation>
    <scope>NUCLEOTIDE SEQUENCE [LARGE SCALE GENOMIC DNA]</scope>
    <source>
        <tissue evidence="1">Muscle</tissue>
    </source>
</reference>
<dbReference type="InterPro" id="IPR004244">
    <property type="entry name" value="Transposase_22"/>
</dbReference>